<proteinExistence type="predicted"/>
<dbReference type="EMBL" id="CP021748">
    <property type="protein sequence ID" value="ARX88777.1"/>
    <property type="molecule type" value="Genomic_DNA"/>
</dbReference>
<dbReference type="AlphaFoldDB" id="A0A1Z1WQU3"/>
<dbReference type="Proteomes" id="UP000195880">
    <property type="component" value="Chromosome"/>
</dbReference>
<accession>A0A1Z1WQU3</accession>
<gene>
    <name evidence="1" type="ORF">SMD44_08264</name>
</gene>
<reference evidence="1 2" key="1">
    <citation type="submission" date="2017-05" db="EMBL/GenBank/DDBJ databases">
        <title>Streptomyces alboflavus Genome sequencing and assembly.</title>
        <authorList>
            <person name="Wang Y."/>
            <person name="Du B."/>
            <person name="Ding Y."/>
            <person name="Liu H."/>
            <person name="Hou Q."/>
            <person name="Liu K."/>
            <person name="Wang C."/>
            <person name="Yao L."/>
        </authorList>
    </citation>
    <scope>NUCLEOTIDE SEQUENCE [LARGE SCALE GENOMIC DNA]</scope>
    <source>
        <strain evidence="1 2">MDJK44</strain>
    </source>
</reference>
<keyword evidence="2" id="KW-1185">Reference proteome</keyword>
<sequence>MSDFRRMPLARRARRAPGLGVHPGAERLLGGAERVSLRTERVLRDQHVPGVQIPKTIPSACTRRTSAATSACRASARRA</sequence>
<name>A0A1Z1WQU3_9ACTN</name>
<organism evidence="1 2">
    <name type="scientific">Streptomyces alboflavus</name>
    <dbReference type="NCBI Taxonomy" id="67267"/>
    <lineage>
        <taxon>Bacteria</taxon>
        <taxon>Bacillati</taxon>
        <taxon>Actinomycetota</taxon>
        <taxon>Actinomycetes</taxon>
        <taxon>Kitasatosporales</taxon>
        <taxon>Streptomycetaceae</taxon>
        <taxon>Streptomyces</taxon>
    </lineage>
</organism>
<dbReference type="KEGG" id="salf:SMD44_08264"/>
<evidence type="ECO:0000313" key="2">
    <source>
        <dbReference type="Proteomes" id="UP000195880"/>
    </source>
</evidence>
<evidence type="ECO:0000313" key="1">
    <source>
        <dbReference type="EMBL" id="ARX88777.1"/>
    </source>
</evidence>
<protein>
    <submittedName>
        <fullName evidence="1">Uncharacterized protein</fullName>
    </submittedName>
</protein>